<dbReference type="GO" id="GO:0003700">
    <property type="term" value="F:DNA-binding transcription factor activity"/>
    <property type="evidence" value="ECO:0007669"/>
    <property type="project" value="InterPro"/>
</dbReference>
<feature type="region of interest" description="Disordered" evidence="7">
    <location>
        <begin position="160"/>
        <end position="180"/>
    </location>
</feature>
<evidence type="ECO:0000256" key="6">
    <source>
        <dbReference type="ARBA" id="ARBA00023242"/>
    </source>
</evidence>
<dbReference type="PANTHER" id="PTHR45914:SF59">
    <property type="entry name" value="TRANSCRIPTION FACTOR BHLH83-LIKE"/>
    <property type="match status" value="1"/>
</dbReference>
<keyword evidence="4" id="KW-0238">DNA-binding</keyword>
<dbReference type="InterPro" id="IPR036638">
    <property type="entry name" value="HLH_DNA-bd_sf"/>
</dbReference>
<evidence type="ECO:0000259" key="8">
    <source>
        <dbReference type="PROSITE" id="PS50888"/>
    </source>
</evidence>
<comment type="similarity">
    <text evidence="2">Belongs to the bHLH protein family.</text>
</comment>
<evidence type="ECO:0000256" key="3">
    <source>
        <dbReference type="ARBA" id="ARBA00023015"/>
    </source>
</evidence>
<dbReference type="ExpressionAtlas" id="A0A3L6F9E6">
    <property type="expression patterns" value="baseline and differential"/>
</dbReference>
<dbReference type="InterPro" id="IPR045843">
    <property type="entry name" value="IND-like"/>
</dbReference>
<feature type="compositionally biased region" description="Low complexity" evidence="7">
    <location>
        <begin position="160"/>
        <end position="177"/>
    </location>
</feature>
<evidence type="ECO:0000256" key="2">
    <source>
        <dbReference type="ARBA" id="ARBA00005510"/>
    </source>
</evidence>
<keyword evidence="3" id="KW-0805">Transcription regulation</keyword>
<keyword evidence="6" id="KW-0539">Nucleus</keyword>
<dbReference type="GO" id="GO:0046983">
    <property type="term" value="F:protein dimerization activity"/>
    <property type="evidence" value="ECO:0007669"/>
    <property type="project" value="InterPro"/>
</dbReference>
<dbReference type="AlphaFoldDB" id="A0A3L6F9E6"/>
<accession>A0A3L6F9E6</accession>
<dbReference type="CDD" id="cd11454">
    <property type="entry name" value="bHLH_AtIND_like"/>
    <property type="match status" value="1"/>
</dbReference>
<gene>
    <name evidence="9" type="primary">BHLH84_0</name>
    <name evidence="9" type="ORF">Zm00014a_038875</name>
</gene>
<comment type="caution">
    <text evidence="9">The sequence shown here is derived from an EMBL/GenBank/DDBJ whole genome shotgun (WGS) entry which is preliminary data.</text>
</comment>
<evidence type="ECO:0000256" key="4">
    <source>
        <dbReference type="ARBA" id="ARBA00023125"/>
    </source>
</evidence>
<organism evidence="9 10">
    <name type="scientific">Zea mays</name>
    <name type="common">Maize</name>
    <dbReference type="NCBI Taxonomy" id="4577"/>
    <lineage>
        <taxon>Eukaryota</taxon>
        <taxon>Viridiplantae</taxon>
        <taxon>Streptophyta</taxon>
        <taxon>Embryophyta</taxon>
        <taxon>Tracheophyta</taxon>
        <taxon>Spermatophyta</taxon>
        <taxon>Magnoliopsida</taxon>
        <taxon>Liliopsida</taxon>
        <taxon>Poales</taxon>
        <taxon>Poaceae</taxon>
        <taxon>PACMAD clade</taxon>
        <taxon>Panicoideae</taxon>
        <taxon>Andropogonodae</taxon>
        <taxon>Andropogoneae</taxon>
        <taxon>Tripsacinae</taxon>
        <taxon>Zea</taxon>
    </lineage>
</organism>
<dbReference type="FunFam" id="4.10.280.10:FF:000022">
    <property type="entry name" value="Basic helix-loop-helix transcription factor"/>
    <property type="match status" value="1"/>
</dbReference>
<dbReference type="Proteomes" id="UP000251960">
    <property type="component" value="Chromosome 4"/>
</dbReference>
<proteinExistence type="inferred from homology"/>
<dbReference type="PROSITE" id="PS50888">
    <property type="entry name" value="BHLH"/>
    <property type="match status" value="1"/>
</dbReference>
<dbReference type="GO" id="GO:0005634">
    <property type="term" value="C:nucleus"/>
    <property type="evidence" value="ECO:0007669"/>
    <property type="project" value="UniProtKB-SubCell"/>
</dbReference>
<name>A0A3L6F9E6_MAIZE</name>
<evidence type="ECO:0000256" key="1">
    <source>
        <dbReference type="ARBA" id="ARBA00004123"/>
    </source>
</evidence>
<dbReference type="GO" id="GO:0003677">
    <property type="term" value="F:DNA binding"/>
    <property type="evidence" value="ECO:0007669"/>
    <property type="project" value="UniProtKB-KW"/>
</dbReference>
<evidence type="ECO:0000313" key="10">
    <source>
        <dbReference type="Proteomes" id="UP000251960"/>
    </source>
</evidence>
<reference evidence="9 10" key="1">
    <citation type="journal article" date="2018" name="Nat. Genet.">
        <title>Extensive intraspecific gene order and gene structural variations between Mo17 and other maize genomes.</title>
        <authorList>
            <person name="Sun S."/>
            <person name="Zhou Y."/>
            <person name="Chen J."/>
            <person name="Shi J."/>
            <person name="Zhao H."/>
            <person name="Zhao H."/>
            <person name="Song W."/>
            <person name="Zhang M."/>
            <person name="Cui Y."/>
            <person name="Dong X."/>
            <person name="Liu H."/>
            <person name="Ma X."/>
            <person name="Jiao Y."/>
            <person name="Wang B."/>
            <person name="Wei X."/>
            <person name="Stein J.C."/>
            <person name="Glaubitz J.C."/>
            <person name="Lu F."/>
            <person name="Yu G."/>
            <person name="Liang C."/>
            <person name="Fengler K."/>
            <person name="Li B."/>
            <person name="Rafalski A."/>
            <person name="Schnable P.S."/>
            <person name="Ware D.H."/>
            <person name="Buckler E.S."/>
            <person name="Lai J."/>
        </authorList>
    </citation>
    <scope>NUCLEOTIDE SEQUENCE [LARGE SCALE GENOMIC DNA]</scope>
    <source>
        <strain evidence="10">cv. Missouri 17</strain>
        <tissue evidence="9">Seedling</tissue>
    </source>
</reference>
<protein>
    <submittedName>
        <fullName evidence="9">Transcription factor bHLH84</fullName>
    </submittedName>
</protein>
<keyword evidence="5" id="KW-0804">Transcription</keyword>
<evidence type="ECO:0000256" key="7">
    <source>
        <dbReference type="SAM" id="MobiDB-lite"/>
    </source>
</evidence>
<dbReference type="SUPFAM" id="SSF47459">
    <property type="entry name" value="HLH, helix-loop-helix DNA-binding domain"/>
    <property type="match status" value="1"/>
</dbReference>
<dbReference type="Gene3D" id="4.10.280.10">
    <property type="entry name" value="Helix-loop-helix DNA-binding domain"/>
    <property type="match status" value="1"/>
</dbReference>
<dbReference type="Pfam" id="PF00010">
    <property type="entry name" value="HLH"/>
    <property type="match status" value="1"/>
</dbReference>
<sequence length="256" mass="28275">MEANCASIWSEESETIAHLQSMFWSGSNADACLSSPNSSASSCVEPSTSPTALFLPLAENQRCDKEQCQNTGAVRCFGHKSQVLAPITNEVTANKRVCLMDENRKSTDAKRPCTVPWVSRKNSIAPADEINTEPVNKSCSWCCSSEDDSAGACEEPIVLKQSTSSRGPSRSSKDSQSLYAKRRRERINKKLRTLQQLIPNGTKVDMSTMLEEAVQYVKFLQLQIKLLSSEETWMYAPLAYTHISMDLGPNVAVNQP</sequence>
<evidence type="ECO:0000313" key="9">
    <source>
        <dbReference type="EMBL" id="PWZ29834.1"/>
    </source>
</evidence>
<dbReference type="InterPro" id="IPR011598">
    <property type="entry name" value="bHLH_dom"/>
</dbReference>
<feature type="domain" description="BHLH" evidence="8">
    <location>
        <begin position="171"/>
        <end position="220"/>
    </location>
</feature>
<dbReference type="EMBL" id="NCVQ01000005">
    <property type="protein sequence ID" value="PWZ29834.1"/>
    <property type="molecule type" value="Genomic_DNA"/>
</dbReference>
<dbReference type="SMART" id="SM00353">
    <property type="entry name" value="HLH"/>
    <property type="match status" value="1"/>
</dbReference>
<evidence type="ECO:0000256" key="5">
    <source>
        <dbReference type="ARBA" id="ARBA00023163"/>
    </source>
</evidence>
<comment type="subcellular location">
    <subcellularLocation>
        <location evidence="1">Nucleus</location>
    </subcellularLocation>
</comment>
<dbReference type="PANTHER" id="PTHR45914">
    <property type="entry name" value="TRANSCRIPTION FACTOR HEC3-RELATED"/>
    <property type="match status" value="1"/>
</dbReference>